<dbReference type="Gene3D" id="3.40.50.80">
    <property type="entry name" value="Nucleotide-binding domain of ferredoxin-NADP reductase (FNR) module"/>
    <property type="match status" value="1"/>
</dbReference>
<name>A0A7U2EXD7_PHANO</name>
<dbReference type="PANTHER" id="PTHR32361:SF9">
    <property type="entry name" value="FERRIC REDUCTASE TRANSMEMBRANE COMPONENT 3-RELATED"/>
    <property type="match status" value="1"/>
</dbReference>
<proteinExistence type="predicted"/>
<dbReference type="AlphaFoldDB" id="A0A7U2EXD7"/>
<dbReference type="EMBL" id="CP069027">
    <property type="protein sequence ID" value="QRC94779.1"/>
    <property type="molecule type" value="Genomic_DNA"/>
</dbReference>
<evidence type="ECO:0000256" key="1">
    <source>
        <dbReference type="ARBA" id="ARBA00022448"/>
    </source>
</evidence>
<evidence type="ECO:0000313" key="5">
    <source>
        <dbReference type="Proteomes" id="UP000663193"/>
    </source>
</evidence>
<evidence type="ECO:0000256" key="2">
    <source>
        <dbReference type="ARBA" id="ARBA00023002"/>
    </source>
</evidence>
<keyword evidence="5" id="KW-1185">Reference proteome</keyword>
<dbReference type="RefSeq" id="XP_001805094.1">
    <property type="nucleotide sequence ID" value="XM_001805042.1"/>
</dbReference>
<dbReference type="InterPro" id="IPR051410">
    <property type="entry name" value="Ferric/Cupric_Reductase"/>
</dbReference>
<dbReference type="VEuPathDB" id="FungiDB:JI435_431240"/>
<evidence type="ECO:0000313" key="4">
    <source>
        <dbReference type="EMBL" id="QRC94779.1"/>
    </source>
</evidence>
<dbReference type="Proteomes" id="UP000663193">
    <property type="component" value="Chromosome 5"/>
</dbReference>
<keyword evidence="2" id="KW-0560">Oxidoreductase</keyword>
<accession>A0A7U2EXD7</accession>
<dbReference type="SUPFAM" id="SSF52343">
    <property type="entry name" value="Ferredoxin reductase-like, C-terminal NADP-linked domain"/>
    <property type="match status" value="1"/>
</dbReference>
<dbReference type="CDD" id="cd06186">
    <property type="entry name" value="NOX_Duox_like_FAD_NADP"/>
    <property type="match status" value="1"/>
</dbReference>
<protein>
    <recommendedName>
        <fullName evidence="3">Ferric reductase NAD binding domain-containing protein</fullName>
    </recommendedName>
</protein>
<organism evidence="4 5">
    <name type="scientific">Phaeosphaeria nodorum (strain SN15 / ATCC MYA-4574 / FGSC 10173)</name>
    <name type="common">Glume blotch fungus</name>
    <name type="synonym">Parastagonospora nodorum</name>
    <dbReference type="NCBI Taxonomy" id="321614"/>
    <lineage>
        <taxon>Eukaryota</taxon>
        <taxon>Fungi</taxon>
        <taxon>Dikarya</taxon>
        <taxon>Ascomycota</taxon>
        <taxon>Pezizomycotina</taxon>
        <taxon>Dothideomycetes</taxon>
        <taxon>Pleosporomycetidae</taxon>
        <taxon>Pleosporales</taxon>
        <taxon>Pleosporineae</taxon>
        <taxon>Phaeosphaeriaceae</taxon>
        <taxon>Parastagonospora</taxon>
    </lineage>
</organism>
<dbReference type="InterPro" id="IPR039261">
    <property type="entry name" value="FNR_nucleotide-bd"/>
</dbReference>
<reference evidence="5" key="1">
    <citation type="journal article" date="2021" name="BMC Genomics">
        <title>Chromosome-level genome assembly and manually-curated proteome of model necrotroph Parastagonospora nodorum Sn15 reveals a genome-wide trove of candidate effector homologs, and redundancy of virulence-related functions within an accessory chromosome.</title>
        <authorList>
            <person name="Bertazzoni S."/>
            <person name="Jones D.A.B."/>
            <person name="Phan H.T."/>
            <person name="Tan K.-C."/>
            <person name="Hane J.K."/>
        </authorList>
    </citation>
    <scope>NUCLEOTIDE SEQUENCE [LARGE SCALE GENOMIC DNA]</scope>
    <source>
        <strain evidence="5">SN15 / ATCC MYA-4574 / FGSC 10173)</strain>
    </source>
</reference>
<gene>
    <name evidence="4" type="ORF">JI435_431240</name>
</gene>
<keyword evidence="1" id="KW-0813">Transport</keyword>
<dbReference type="PANTHER" id="PTHR32361">
    <property type="entry name" value="FERRIC/CUPRIC REDUCTASE TRANSMEMBRANE COMPONENT"/>
    <property type="match status" value="1"/>
</dbReference>
<dbReference type="InterPro" id="IPR013121">
    <property type="entry name" value="Fe_red_NAD-bd_6"/>
</dbReference>
<dbReference type="GO" id="GO:0016491">
    <property type="term" value="F:oxidoreductase activity"/>
    <property type="evidence" value="ECO:0007669"/>
    <property type="project" value="UniProtKB-KW"/>
</dbReference>
<sequence>MPLIQWEETWAFGLGEHVVISRPPLGASVSWNSALNARYRTSPFTIASLPERDRRLVLISRTRRGNTKRLSDIARLLLLDADTRVPPYIPLTAEGPYPGDLATADLRKFSRVLIVAGGVGATFGFPIFRSMSYDSVNGRAVGGKIQRLQFVWAVREPAEAAWAFSEEFMESERRRVWETGHKVELYITGRARGDGEGADADAALLGDIELAEEGEPIWDEDLLRSYGDTSVVRHGRPCLKEIVREQLSSNSDDSLALLVCGPTGMVSELRHQAGNWKNRGRHVYWHAEQFSN</sequence>
<feature type="domain" description="Ferric reductase NAD binding" evidence="3">
    <location>
        <begin position="109"/>
        <end position="273"/>
    </location>
</feature>
<dbReference type="OrthoDB" id="10006946at2759"/>
<evidence type="ECO:0000259" key="3">
    <source>
        <dbReference type="Pfam" id="PF08030"/>
    </source>
</evidence>
<dbReference type="Pfam" id="PF08030">
    <property type="entry name" value="NAD_binding_6"/>
    <property type="match status" value="1"/>
</dbReference>
<dbReference type="KEGG" id="pno:SNOG_14924"/>